<dbReference type="Proteomes" id="UP000053573">
    <property type="component" value="Unassembled WGS sequence"/>
</dbReference>
<dbReference type="EMBL" id="LDEV01001385">
    <property type="protein sequence ID" value="KLJ11761.1"/>
    <property type="molecule type" value="Genomic_DNA"/>
</dbReference>
<keyword evidence="2" id="KW-1185">Reference proteome</keyword>
<accession>A0A0H1BRH2</accession>
<comment type="caution">
    <text evidence="1">The sequence shown here is derived from an EMBL/GenBank/DDBJ whole genome shotgun (WGS) entry which is preliminary data.</text>
</comment>
<evidence type="ECO:0000313" key="1">
    <source>
        <dbReference type="EMBL" id="KLJ11761.1"/>
    </source>
</evidence>
<protein>
    <submittedName>
        <fullName evidence="1">Uncharacterized protein</fullName>
    </submittedName>
</protein>
<gene>
    <name evidence="1" type="ORF">EMPG_13089</name>
</gene>
<sequence length="50" mass="5486">MSTDTNTSAGPRAQYGSRSATWLSCPEFWLTSATKLMGSSNSEGREEEIR</sequence>
<name>A0A0H1BRH2_9EURO</name>
<organism evidence="1 2">
    <name type="scientific">Blastomyces silverae</name>
    <dbReference type="NCBI Taxonomy" id="2060906"/>
    <lineage>
        <taxon>Eukaryota</taxon>
        <taxon>Fungi</taxon>
        <taxon>Dikarya</taxon>
        <taxon>Ascomycota</taxon>
        <taxon>Pezizomycotina</taxon>
        <taxon>Eurotiomycetes</taxon>
        <taxon>Eurotiomycetidae</taxon>
        <taxon>Onygenales</taxon>
        <taxon>Ajellomycetaceae</taxon>
        <taxon>Blastomyces</taxon>
    </lineage>
</organism>
<evidence type="ECO:0000313" key="2">
    <source>
        <dbReference type="Proteomes" id="UP000053573"/>
    </source>
</evidence>
<dbReference type="AlphaFoldDB" id="A0A0H1BRH2"/>
<reference evidence="2" key="1">
    <citation type="journal article" date="2015" name="PLoS Genet.">
        <title>The dynamic genome and transcriptome of the human fungal pathogen Blastomyces and close relative Emmonsia.</title>
        <authorList>
            <person name="Munoz J.F."/>
            <person name="Gauthier G.M."/>
            <person name="Desjardins C.A."/>
            <person name="Gallo J.E."/>
            <person name="Holder J."/>
            <person name="Sullivan T.D."/>
            <person name="Marty A.J."/>
            <person name="Carmen J.C."/>
            <person name="Chen Z."/>
            <person name="Ding L."/>
            <person name="Gujja S."/>
            <person name="Magrini V."/>
            <person name="Misas E."/>
            <person name="Mitreva M."/>
            <person name="Priest M."/>
            <person name="Saif S."/>
            <person name="Whiston E.A."/>
            <person name="Young S."/>
            <person name="Zeng Q."/>
            <person name="Goldman W.E."/>
            <person name="Mardis E.R."/>
            <person name="Taylor J.W."/>
            <person name="McEwen J.G."/>
            <person name="Clay O.K."/>
            <person name="Klein B.S."/>
            <person name="Cuomo C.A."/>
        </authorList>
    </citation>
    <scope>NUCLEOTIDE SEQUENCE [LARGE SCALE GENOMIC DNA]</scope>
    <source>
        <strain evidence="2">UAMH 139</strain>
    </source>
</reference>
<proteinExistence type="predicted"/>